<feature type="compositionally biased region" description="Basic residues" evidence="1">
    <location>
        <begin position="137"/>
        <end position="147"/>
    </location>
</feature>
<evidence type="ECO:0000256" key="1">
    <source>
        <dbReference type="SAM" id="MobiDB-lite"/>
    </source>
</evidence>
<dbReference type="PROSITE" id="PS50800">
    <property type="entry name" value="SAP"/>
    <property type="match status" value="1"/>
</dbReference>
<reference evidence="3" key="1">
    <citation type="journal article" date="2011" name="Proc. Natl. Acad. Sci. U.S.A.">
        <title>The genome of the fire ant Solenopsis invicta.</title>
        <authorList>
            <person name="Wurm Y."/>
            <person name="Wang J."/>
            <person name="Riba-Grognuz O."/>
            <person name="Corona M."/>
            <person name="Nygaard S."/>
            <person name="Hunt B.G."/>
            <person name="Ingram K.K."/>
            <person name="Falquet L."/>
            <person name="Nipitwattanaphon M."/>
            <person name="Gotzek D."/>
            <person name="Dijkstra M.B."/>
            <person name="Oettler J."/>
            <person name="Comtesse F."/>
            <person name="Shih C.J."/>
            <person name="Wu W.J."/>
            <person name="Yang C.C."/>
            <person name="Thomas J."/>
            <person name="Beaudoing E."/>
            <person name="Pradervand S."/>
            <person name="Flegel V."/>
            <person name="Cook E.D."/>
            <person name="Fabbretti R."/>
            <person name="Stockinger H."/>
            <person name="Long L."/>
            <person name="Farmerie W.G."/>
            <person name="Oakey J."/>
            <person name="Boomsma J.J."/>
            <person name="Pamilo P."/>
            <person name="Yi S.V."/>
            <person name="Heinze J."/>
            <person name="Goodisman M.A."/>
            <person name="Farinelli L."/>
            <person name="Harshman K."/>
            <person name="Hulo N."/>
            <person name="Cerutti L."/>
            <person name="Xenarios I."/>
            <person name="Shoemaker D."/>
            <person name="Keller L."/>
        </authorList>
    </citation>
    <scope>NUCLEOTIDE SEQUENCE [LARGE SCALE GENOMIC DNA]</scope>
</reference>
<accession>E9IGF8</accession>
<feature type="non-terminal residue" evidence="3">
    <location>
        <position position="1"/>
    </location>
</feature>
<feature type="region of interest" description="Disordered" evidence="1">
    <location>
        <begin position="96"/>
        <end position="163"/>
    </location>
</feature>
<dbReference type="EMBL" id="GL763004">
    <property type="protein sequence ID" value="EFZ20345.1"/>
    <property type="molecule type" value="Genomic_DNA"/>
</dbReference>
<protein>
    <recommendedName>
        <fullName evidence="2">SAP domain-containing protein</fullName>
    </recommendedName>
</protein>
<feature type="compositionally biased region" description="Basic and acidic residues" evidence="1">
    <location>
        <begin position="36"/>
        <end position="47"/>
    </location>
</feature>
<feature type="domain" description="SAP" evidence="2">
    <location>
        <begin position="51"/>
        <end position="85"/>
    </location>
</feature>
<evidence type="ECO:0000313" key="3">
    <source>
        <dbReference type="EMBL" id="EFZ20345.1"/>
    </source>
</evidence>
<name>E9IGF8_SOLIN</name>
<dbReference type="AlphaFoldDB" id="E9IGF8"/>
<dbReference type="HOGENOM" id="CLU_1154184_0_0_1"/>
<feature type="compositionally biased region" description="Basic and acidic residues" evidence="1">
    <location>
        <begin position="14"/>
        <end position="25"/>
    </location>
</feature>
<feature type="region of interest" description="Disordered" evidence="1">
    <location>
        <begin position="1"/>
        <end position="47"/>
    </location>
</feature>
<feature type="non-terminal residue" evidence="3">
    <location>
        <position position="241"/>
    </location>
</feature>
<gene>
    <name evidence="3" type="ORF">SINV_10185</name>
</gene>
<proteinExistence type="predicted"/>
<dbReference type="InterPro" id="IPR003034">
    <property type="entry name" value="SAP_dom"/>
</dbReference>
<evidence type="ECO:0000259" key="2">
    <source>
        <dbReference type="PROSITE" id="PS50800"/>
    </source>
</evidence>
<sequence>TIAVAELEPPVSSQDEHAAESADKRVKLKKRGGQKSTDDRQKVRKYNDQDIDKIRIVELKDTLRRLNVSTTRNKSELQIRLRQGLARERWEKAGTFDKDAMTDDDEISDNKETMKLTGKAENVQDNERQRQTAQQSKKPKTSASKKRALQEAKRPTPTLQSNGRVMGGISVDCLLIEEGTDIMRLLLKIHKQFALMGRVATVNIRQILTSWKVFKQKLKREFKTELRVNSASIGDSQLFKL</sequence>
<organism>
    <name type="scientific">Solenopsis invicta</name>
    <name type="common">Red imported fire ant</name>
    <name type="synonym">Solenopsis wagneri</name>
    <dbReference type="NCBI Taxonomy" id="13686"/>
    <lineage>
        <taxon>Eukaryota</taxon>
        <taxon>Metazoa</taxon>
        <taxon>Ecdysozoa</taxon>
        <taxon>Arthropoda</taxon>
        <taxon>Hexapoda</taxon>
        <taxon>Insecta</taxon>
        <taxon>Pterygota</taxon>
        <taxon>Neoptera</taxon>
        <taxon>Endopterygota</taxon>
        <taxon>Hymenoptera</taxon>
        <taxon>Apocrita</taxon>
        <taxon>Aculeata</taxon>
        <taxon>Formicoidea</taxon>
        <taxon>Formicidae</taxon>
        <taxon>Myrmicinae</taxon>
        <taxon>Solenopsis</taxon>
    </lineage>
</organism>